<dbReference type="PANTHER" id="PTHR42928:SF3">
    <property type="entry name" value="UPF0065 PROTEIN YFLP"/>
    <property type="match status" value="1"/>
</dbReference>
<gene>
    <name evidence="2" type="ORF">FNM00_01685</name>
</gene>
<comment type="similarity">
    <text evidence="1">Belongs to the UPF0065 (bug) family.</text>
</comment>
<dbReference type="Pfam" id="PF03401">
    <property type="entry name" value="TctC"/>
    <property type="match status" value="1"/>
</dbReference>
<dbReference type="InterPro" id="IPR005064">
    <property type="entry name" value="BUG"/>
</dbReference>
<dbReference type="OrthoDB" id="9780943at2"/>
<dbReference type="RefSeq" id="WP_143911280.1">
    <property type="nucleotide sequence ID" value="NZ_VLNT01000001.1"/>
</dbReference>
<proteinExistence type="inferred from homology"/>
<accession>A0A554SPQ3</accession>
<evidence type="ECO:0000313" key="2">
    <source>
        <dbReference type="EMBL" id="TSD68332.1"/>
    </source>
</evidence>
<dbReference type="Proteomes" id="UP000316988">
    <property type="component" value="Unassembled WGS sequence"/>
</dbReference>
<dbReference type="CDD" id="cd07012">
    <property type="entry name" value="PBP2_Bug_TTT"/>
    <property type="match status" value="1"/>
</dbReference>
<dbReference type="PIRSF" id="PIRSF017082">
    <property type="entry name" value="YflP"/>
    <property type="match status" value="1"/>
</dbReference>
<name>A0A554SPQ3_9ACTN</name>
<reference evidence="2 3" key="1">
    <citation type="submission" date="2019-07" db="EMBL/GenBank/DDBJ databases">
        <authorList>
            <person name="Zhao L.H."/>
        </authorList>
    </citation>
    <scope>NUCLEOTIDE SEQUENCE [LARGE SCALE GENOMIC DNA]</scope>
    <source>
        <strain evidence="2 3">Co35</strain>
    </source>
</reference>
<protein>
    <submittedName>
        <fullName evidence="2">Tripartite tricarboxylate transporter substrate binding protein</fullName>
    </submittedName>
</protein>
<evidence type="ECO:0000313" key="3">
    <source>
        <dbReference type="Proteomes" id="UP000316988"/>
    </source>
</evidence>
<dbReference type="InterPro" id="IPR042100">
    <property type="entry name" value="Bug_dom1"/>
</dbReference>
<comment type="caution">
    <text evidence="2">The sequence shown here is derived from an EMBL/GenBank/DDBJ whole genome shotgun (WGS) entry which is preliminary data.</text>
</comment>
<keyword evidence="3" id="KW-1185">Reference proteome</keyword>
<dbReference type="Gene3D" id="3.40.190.150">
    <property type="entry name" value="Bordetella uptake gene, domain 1"/>
    <property type="match status" value="1"/>
</dbReference>
<organism evidence="2 3">
    <name type="scientific">Aeromicrobium piscarium</name>
    <dbReference type="NCBI Taxonomy" id="2590901"/>
    <lineage>
        <taxon>Bacteria</taxon>
        <taxon>Bacillati</taxon>
        <taxon>Actinomycetota</taxon>
        <taxon>Actinomycetes</taxon>
        <taxon>Propionibacteriales</taxon>
        <taxon>Nocardioidaceae</taxon>
        <taxon>Aeromicrobium</taxon>
    </lineage>
</organism>
<dbReference type="Gene3D" id="3.40.190.10">
    <property type="entry name" value="Periplasmic binding protein-like II"/>
    <property type="match status" value="1"/>
</dbReference>
<dbReference type="PANTHER" id="PTHR42928">
    <property type="entry name" value="TRICARBOXYLATE-BINDING PROTEIN"/>
    <property type="match status" value="1"/>
</dbReference>
<dbReference type="AlphaFoldDB" id="A0A554SPQ3"/>
<evidence type="ECO:0000256" key="1">
    <source>
        <dbReference type="ARBA" id="ARBA00006987"/>
    </source>
</evidence>
<sequence>MSAVRWAIGLVLAGLVGWFAVDEARGTGDGAQARSSLTIIAPAAAGGGWDLVAREMQQALRTDGIVGNVQVVNVPGAAGTIGLSQLARMTGDPTTIMVTGTVMVGGIGMSDSSTTLTVVTPVSRLAEDFEVIAVPSDSELETFEDVVEAWQEDPTMPIGGGSAGGIDHMIAAQLAEATGVGAGELHYTPHAGGGELTLSLLSDASGTVDVGISGYNDFRDLIDGGRLRAVAVVAPEPLEGVDAPTMIDLGYSEVDMVNWRGIVAAPGITDEERDELLDIVEEMTQTTSWDEAIERNRWEESWQGPDDFRDFLVGEQERIDAILEELGLS</sequence>
<dbReference type="EMBL" id="VLNT01000001">
    <property type="protein sequence ID" value="TSD68332.1"/>
    <property type="molecule type" value="Genomic_DNA"/>
</dbReference>